<feature type="compositionally biased region" description="Polar residues" evidence="2">
    <location>
        <begin position="308"/>
        <end position="334"/>
    </location>
</feature>
<dbReference type="Proteomes" id="UP000578531">
    <property type="component" value="Unassembled WGS sequence"/>
</dbReference>
<feature type="domain" description="C2H2-type" evidence="3">
    <location>
        <begin position="179"/>
        <end position="206"/>
    </location>
</feature>
<evidence type="ECO:0000313" key="4">
    <source>
        <dbReference type="EMBL" id="KAF6237474.1"/>
    </source>
</evidence>
<name>A0A8H6FZ43_9LECA</name>
<organism evidence="4 5">
    <name type="scientific">Letharia columbiana</name>
    <dbReference type="NCBI Taxonomy" id="112416"/>
    <lineage>
        <taxon>Eukaryota</taxon>
        <taxon>Fungi</taxon>
        <taxon>Dikarya</taxon>
        <taxon>Ascomycota</taxon>
        <taxon>Pezizomycotina</taxon>
        <taxon>Lecanoromycetes</taxon>
        <taxon>OSLEUM clade</taxon>
        <taxon>Lecanoromycetidae</taxon>
        <taxon>Lecanorales</taxon>
        <taxon>Lecanorineae</taxon>
        <taxon>Parmeliaceae</taxon>
        <taxon>Letharia</taxon>
    </lineage>
</organism>
<sequence>MHPKNRNDRDQTTRLTRRSHILYELPFSSYKSSTEHLPTPQSKSTKSCPSVRLSILILQILYRTLANTSTKEHQEFIFCTTYHPHPSNLPPNTSQPFNFNQRASRLLQSIYLRKITIMSAGSSPQLAESSQLAELSSTHSLPCPDPDCQLHFSNAGDLYGNYDGFHPLFIFLPGRAKQYKCSFCPKTYVSERHMRGHTNTHRPKCPGSAESRDQLALILQSHVAMADKQRSQAQTTTKNTTHYNPEHEDQGNEEQASYTTTQQDPGSLSSAQPNSTPAMADKQHSQAQTTTENTLHHNPEHEDKGSKEQASYTTTTQQDPDSVNSTQPNSTTRKLSAAQKKSRGSQLLAPVAEKAQRSRNLTTHKVIFDEMAVTEEGDLIDIGLTQSTQPAQAVRKMYWGNHATSHCSSAALGRPWAL</sequence>
<feature type="compositionally biased region" description="Polar residues" evidence="2">
    <location>
        <begin position="253"/>
        <end position="277"/>
    </location>
</feature>
<feature type="compositionally biased region" description="Basic and acidic residues" evidence="2">
    <location>
        <begin position="294"/>
        <end position="307"/>
    </location>
</feature>
<evidence type="ECO:0000256" key="1">
    <source>
        <dbReference type="PROSITE-ProRule" id="PRU00042"/>
    </source>
</evidence>
<comment type="caution">
    <text evidence="4">The sequence shown here is derived from an EMBL/GenBank/DDBJ whole genome shotgun (WGS) entry which is preliminary data.</text>
</comment>
<evidence type="ECO:0000259" key="3">
    <source>
        <dbReference type="PROSITE" id="PS50157"/>
    </source>
</evidence>
<dbReference type="PROSITE" id="PS00028">
    <property type="entry name" value="ZINC_FINGER_C2H2_1"/>
    <property type="match status" value="1"/>
</dbReference>
<dbReference type="Gene3D" id="3.30.160.60">
    <property type="entry name" value="Classic Zinc Finger"/>
    <property type="match status" value="1"/>
</dbReference>
<keyword evidence="5" id="KW-1185">Reference proteome</keyword>
<dbReference type="InterPro" id="IPR013087">
    <property type="entry name" value="Znf_C2H2_type"/>
</dbReference>
<feature type="compositionally biased region" description="Polar residues" evidence="2">
    <location>
        <begin position="231"/>
        <end position="243"/>
    </location>
</feature>
<feature type="region of interest" description="Disordered" evidence="2">
    <location>
        <begin position="224"/>
        <end position="346"/>
    </location>
</feature>
<dbReference type="GeneID" id="59286029"/>
<dbReference type="GO" id="GO:0008270">
    <property type="term" value="F:zinc ion binding"/>
    <property type="evidence" value="ECO:0007669"/>
    <property type="project" value="UniProtKB-KW"/>
</dbReference>
<protein>
    <recommendedName>
        <fullName evidence="3">C2H2-type domain-containing protein</fullName>
    </recommendedName>
</protein>
<keyword evidence="1" id="KW-0863">Zinc-finger</keyword>
<reference evidence="4 5" key="1">
    <citation type="journal article" date="2020" name="Genomics">
        <title>Complete, high-quality genomes from long-read metagenomic sequencing of two wolf lichen thalli reveals enigmatic genome architecture.</title>
        <authorList>
            <person name="McKenzie S.K."/>
            <person name="Walston R.F."/>
            <person name="Allen J.L."/>
        </authorList>
    </citation>
    <scope>NUCLEOTIDE SEQUENCE [LARGE SCALE GENOMIC DNA]</scope>
    <source>
        <strain evidence="4">WasteWater2</strain>
    </source>
</reference>
<proteinExistence type="predicted"/>
<dbReference type="AlphaFoldDB" id="A0A8H6FZ43"/>
<keyword evidence="1" id="KW-0479">Metal-binding</keyword>
<accession>A0A8H6FZ43</accession>
<evidence type="ECO:0000256" key="2">
    <source>
        <dbReference type="SAM" id="MobiDB-lite"/>
    </source>
</evidence>
<gene>
    <name evidence="4" type="ORF">HO173_004364</name>
</gene>
<dbReference type="EMBL" id="JACCJC010000014">
    <property type="protein sequence ID" value="KAF6237474.1"/>
    <property type="molecule type" value="Genomic_DNA"/>
</dbReference>
<dbReference type="RefSeq" id="XP_037166798.1">
    <property type="nucleotide sequence ID" value="XM_037306288.1"/>
</dbReference>
<dbReference type="PROSITE" id="PS50157">
    <property type="entry name" value="ZINC_FINGER_C2H2_2"/>
    <property type="match status" value="1"/>
</dbReference>
<keyword evidence="1" id="KW-0862">Zinc</keyword>
<evidence type="ECO:0000313" key="5">
    <source>
        <dbReference type="Proteomes" id="UP000578531"/>
    </source>
</evidence>